<protein>
    <submittedName>
        <fullName evidence="3">Uncharacterized protein</fullName>
    </submittedName>
</protein>
<gene>
    <name evidence="3" type="ORF">K450DRAFT_226410</name>
</gene>
<evidence type="ECO:0000313" key="3">
    <source>
        <dbReference type="EMBL" id="KAI8582682.1"/>
    </source>
</evidence>
<dbReference type="RefSeq" id="XP_051447686.1">
    <property type="nucleotide sequence ID" value="XM_051586555.1"/>
</dbReference>
<feature type="compositionally biased region" description="Low complexity" evidence="2">
    <location>
        <begin position="398"/>
        <end position="413"/>
    </location>
</feature>
<evidence type="ECO:0000256" key="1">
    <source>
        <dbReference type="SAM" id="Coils"/>
    </source>
</evidence>
<keyword evidence="1" id="KW-0175">Coiled coil</keyword>
<dbReference type="Pfam" id="PF09755">
    <property type="entry name" value="DUF2046"/>
    <property type="match status" value="1"/>
</dbReference>
<organism evidence="3 4">
    <name type="scientific">Umbelopsis ramanniana AG</name>
    <dbReference type="NCBI Taxonomy" id="1314678"/>
    <lineage>
        <taxon>Eukaryota</taxon>
        <taxon>Fungi</taxon>
        <taxon>Fungi incertae sedis</taxon>
        <taxon>Mucoromycota</taxon>
        <taxon>Mucoromycotina</taxon>
        <taxon>Umbelopsidomycetes</taxon>
        <taxon>Umbelopsidales</taxon>
        <taxon>Umbelopsidaceae</taxon>
        <taxon>Umbelopsis</taxon>
    </lineage>
</organism>
<dbReference type="PANTHER" id="PTHR15276">
    <property type="entry name" value="H4 D10S170 PROTEIN-RELATED"/>
    <property type="match status" value="1"/>
</dbReference>
<evidence type="ECO:0000313" key="4">
    <source>
        <dbReference type="Proteomes" id="UP001206595"/>
    </source>
</evidence>
<dbReference type="PANTHER" id="PTHR15276:SF0">
    <property type="entry name" value="COILED-COIL DOMAIN-CONTAINING PROTEIN 6"/>
    <property type="match status" value="1"/>
</dbReference>
<evidence type="ECO:0000256" key="2">
    <source>
        <dbReference type="SAM" id="MobiDB-lite"/>
    </source>
</evidence>
<accession>A0AAD5EFY0</accession>
<dbReference type="AlphaFoldDB" id="A0AAD5EFY0"/>
<comment type="caution">
    <text evidence="3">The sequence shown here is derived from an EMBL/GenBank/DDBJ whole genome shotgun (WGS) entry which is preliminary data.</text>
</comment>
<dbReference type="EMBL" id="MU620899">
    <property type="protein sequence ID" value="KAI8582682.1"/>
    <property type="molecule type" value="Genomic_DNA"/>
</dbReference>
<name>A0AAD5EFY0_UMBRA</name>
<dbReference type="InterPro" id="IPR019152">
    <property type="entry name" value="DUF2046"/>
</dbReference>
<keyword evidence="4" id="KW-1185">Reference proteome</keyword>
<reference evidence="3" key="2">
    <citation type="journal article" date="2022" name="Proc. Natl. Acad. Sci. U.S.A.">
        <title>Diploid-dominant life cycles characterize the early evolution of Fungi.</title>
        <authorList>
            <person name="Amses K.R."/>
            <person name="Simmons D.R."/>
            <person name="Longcore J.E."/>
            <person name="Mondo S.J."/>
            <person name="Seto K."/>
            <person name="Jeronimo G.H."/>
            <person name="Bonds A.E."/>
            <person name="Quandt C.A."/>
            <person name="Davis W.J."/>
            <person name="Chang Y."/>
            <person name="Federici B.A."/>
            <person name="Kuo A."/>
            <person name="LaButti K."/>
            <person name="Pangilinan J."/>
            <person name="Andreopoulos W."/>
            <person name="Tritt A."/>
            <person name="Riley R."/>
            <person name="Hundley H."/>
            <person name="Johnson J."/>
            <person name="Lipzen A."/>
            <person name="Barry K."/>
            <person name="Lang B.F."/>
            <person name="Cuomo C.A."/>
            <person name="Buchler N.E."/>
            <person name="Grigoriev I.V."/>
            <person name="Spatafora J.W."/>
            <person name="Stajich J.E."/>
            <person name="James T.Y."/>
        </authorList>
    </citation>
    <scope>NUCLEOTIDE SEQUENCE</scope>
    <source>
        <strain evidence="3">AG</strain>
    </source>
</reference>
<dbReference type="Proteomes" id="UP001206595">
    <property type="component" value="Unassembled WGS sequence"/>
</dbReference>
<feature type="compositionally biased region" description="Low complexity" evidence="2">
    <location>
        <begin position="422"/>
        <end position="436"/>
    </location>
</feature>
<feature type="coiled-coil region" evidence="1">
    <location>
        <begin position="207"/>
        <end position="234"/>
    </location>
</feature>
<proteinExistence type="predicted"/>
<dbReference type="GeneID" id="75911903"/>
<feature type="compositionally biased region" description="Low complexity" evidence="2">
    <location>
        <begin position="371"/>
        <end position="383"/>
    </location>
</feature>
<feature type="coiled-coil region" evidence="1">
    <location>
        <begin position="9"/>
        <end position="77"/>
    </location>
</feature>
<sequence length="465" mass="51557">MTESLPANVTALQELVRSQQLEIERLKKRTGALSNTQVLNDMEQSETALTESLKGQLDKIRQEKSRLETELDDRAKMFEASLHKLQARASSVNLAVDSASSIAPSEQVIESNDIELLRRQLTKASETIKSQQAVIKKLNFELEMEQGHVNILRHDNQMLRQMTVDMTALAEQEEEYISNKLLKRISGLKKEKGELLIQVEQEEEYLTNTLQKKLSQLQKEKIDMENALEQEQEYIVNKLQKQLDTLKLQGPGVRSPSLASDHSVDASGIPTSPSLTAKWKPTHSPTISADYGLHNAGLTDVLRAEIASLRSKMVEMEREYSIKFNQYARAKSELIELRSHAGMSADDLSIEDVYPPVFKSVPGSPNRTARRSTSISSQRSMTSEGGSHKPVPPLHLDGSSSSNSGAVPSSPNVGTFQHDEASINSRSRSGSSSSSNTFRKEVPSRRISGGPFGLNALPPQHPPRP</sequence>
<feature type="region of interest" description="Disordered" evidence="2">
    <location>
        <begin position="357"/>
        <end position="465"/>
    </location>
</feature>
<reference evidence="3" key="1">
    <citation type="submission" date="2021-06" db="EMBL/GenBank/DDBJ databases">
        <authorList>
            <consortium name="DOE Joint Genome Institute"/>
            <person name="Mondo S.J."/>
            <person name="Amses K.R."/>
            <person name="Simmons D.R."/>
            <person name="Longcore J.E."/>
            <person name="Seto K."/>
            <person name="Alves G.H."/>
            <person name="Bonds A.E."/>
            <person name="Quandt C.A."/>
            <person name="Davis W.J."/>
            <person name="Chang Y."/>
            <person name="Letcher P.M."/>
            <person name="Powell M.J."/>
            <person name="Kuo A."/>
            <person name="Labutti K."/>
            <person name="Pangilinan J."/>
            <person name="Andreopoulos W."/>
            <person name="Tritt A."/>
            <person name="Riley R."/>
            <person name="Hundley H."/>
            <person name="Johnson J."/>
            <person name="Lipzen A."/>
            <person name="Barry K."/>
            <person name="Berbee M.L."/>
            <person name="Buchler N.E."/>
            <person name="Grigoriev I.V."/>
            <person name="Spatafora J.W."/>
            <person name="Stajich J.E."/>
            <person name="James T.Y."/>
        </authorList>
    </citation>
    <scope>NUCLEOTIDE SEQUENCE</scope>
    <source>
        <strain evidence="3">AG</strain>
    </source>
</reference>